<keyword evidence="3" id="KW-1185">Reference proteome</keyword>
<comment type="caution">
    <text evidence="2">The sequence shown here is derived from an EMBL/GenBank/DDBJ whole genome shotgun (WGS) entry which is preliminary data.</text>
</comment>
<keyword evidence="1" id="KW-0812">Transmembrane</keyword>
<feature type="transmembrane region" description="Helical" evidence="1">
    <location>
        <begin position="12"/>
        <end position="37"/>
    </location>
</feature>
<name>A0ABV5NWN4_9ACTN</name>
<keyword evidence="1" id="KW-1133">Transmembrane helix</keyword>
<organism evidence="2 3">
    <name type="scientific">Nonomuraea salmonea</name>
    <dbReference type="NCBI Taxonomy" id="46181"/>
    <lineage>
        <taxon>Bacteria</taxon>
        <taxon>Bacillati</taxon>
        <taxon>Actinomycetota</taxon>
        <taxon>Actinomycetes</taxon>
        <taxon>Streptosporangiales</taxon>
        <taxon>Streptosporangiaceae</taxon>
        <taxon>Nonomuraea</taxon>
    </lineage>
</organism>
<keyword evidence="1" id="KW-0472">Membrane</keyword>
<proteinExistence type="predicted"/>
<dbReference type="RefSeq" id="WP_379484496.1">
    <property type="nucleotide sequence ID" value="NZ_JBHMCF010000039.1"/>
</dbReference>
<sequence>MDGLSMTEGRRLLLGALAGFTLTALLAVVAMLIARLFPDSRYCGEYFGCLGLLVESLRTGRWAMTLLAWPLLHLLGFRPAWPTAVLGLLLLMALWALGRFSFEVYALSGVIAYTVAAWASAPGRFRLWVATGLSSLTIWAVMLLLA</sequence>
<reference evidence="2 3" key="1">
    <citation type="submission" date="2024-09" db="EMBL/GenBank/DDBJ databases">
        <authorList>
            <person name="Sun Q."/>
            <person name="Mori K."/>
        </authorList>
    </citation>
    <scope>NUCLEOTIDE SEQUENCE [LARGE SCALE GENOMIC DNA]</scope>
    <source>
        <strain evidence="2 3">JCM 3324</strain>
    </source>
</reference>
<evidence type="ECO:0000256" key="1">
    <source>
        <dbReference type="SAM" id="Phobius"/>
    </source>
</evidence>
<feature type="transmembrane region" description="Helical" evidence="1">
    <location>
        <begin position="127"/>
        <end position="145"/>
    </location>
</feature>
<feature type="transmembrane region" description="Helical" evidence="1">
    <location>
        <begin position="79"/>
        <end position="97"/>
    </location>
</feature>
<gene>
    <name evidence="2" type="ORF">ACFFR3_34585</name>
</gene>
<dbReference type="EMBL" id="JBHMCF010000039">
    <property type="protein sequence ID" value="MFB9474652.1"/>
    <property type="molecule type" value="Genomic_DNA"/>
</dbReference>
<protein>
    <recommendedName>
        <fullName evidence="4">Glycosyltransferase RgtA/B/C/D-like domain-containing protein</fullName>
    </recommendedName>
</protein>
<feature type="transmembrane region" description="Helical" evidence="1">
    <location>
        <begin position="104"/>
        <end position="121"/>
    </location>
</feature>
<evidence type="ECO:0000313" key="2">
    <source>
        <dbReference type="EMBL" id="MFB9474652.1"/>
    </source>
</evidence>
<evidence type="ECO:0008006" key="4">
    <source>
        <dbReference type="Google" id="ProtNLM"/>
    </source>
</evidence>
<dbReference type="Proteomes" id="UP001589568">
    <property type="component" value="Unassembled WGS sequence"/>
</dbReference>
<accession>A0ABV5NWN4</accession>
<evidence type="ECO:0000313" key="3">
    <source>
        <dbReference type="Proteomes" id="UP001589568"/>
    </source>
</evidence>